<dbReference type="AlphaFoldDB" id="A0A0S7Y5K5"/>
<dbReference type="PATRIC" id="fig|1703775.3.peg.2798"/>
<dbReference type="Gene3D" id="3.90.25.10">
    <property type="entry name" value="UDP-galactose 4-epimerase, domain 1"/>
    <property type="match status" value="1"/>
</dbReference>
<evidence type="ECO:0000313" key="4">
    <source>
        <dbReference type="Proteomes" id="UP000051861"/>
    </source>
</evidence>
<name>A0A0S7Y5K5_UNCSA</name>
<accession>A0A0S7Y5K5</accession>
<dbReference type="SUPFAM" id="SSF51735">
    <property type="entry name" value="NAD(P)-binding Rossmann-fold domains"/>
    <property type="match status" value="1"/>
</dbReference>
<evidence type="ECO:0000259" key="2">
    <source>
        <dbReference type="Pfam" id="PF01370"/>
    </source>
</evidence>
<comment type="caution">
    <text evidence="3">The sequence shown here is derived from an EMBL/GenBank/DDBJ whole genome shotgun (WGS) entry which is preliminary data.</text>
</comment>
<gene>
    <name evidence="3" type="ORF">AMJ44_02060</name>
</gene>
<evidence type="ECO:0000313" key="3">
    <source>
        <dbReference type="EMBL" id="KPJ69882.1"/>
    </source>
</evidence>
<dbReference type="EMBL" id="LIZX01000012">
    <property type="protein sequence ID" value="KPJ69882.1"/>
    <property type="molecule type" value="Genomic_DNA"/>
</dbReference>
<dbReference type="Proteomes" id="UP000051861">
    <property type="component" value="Unassembled WGS sequence"/>
</dbReference>
<evidence type="ECO:0000256" key="1">
    <source>
        <dbReference type="ARBA" id="ARBA00007637"/>
    </source>
</evidence>
<protein>
    <submittedName>
        <fullName evidence="3">UDP-glucose 4-epimerase</fullName>
    </submittedName>
</protein>
<dbReference type="Pfam" id="PF01370">
    <property type="entry name" value="Epimerase"/>
    <property type="match status" value="1"/>
</dbReference>
<comment type="similarity">
    <text evidence="1">Belongs to the NAD(P)-dependent epimerase/dehydratase family.</text>
</comment>
<reference evidence="3 4" key="1">
    <citation type="journal article" date="2015" name="Microbiome">
        <title>Genomic resolution of linkages in carbon, nitrogen, and sulfur cycling among widespread estuary sediment bacteria.</title>
        <authorList>
            <person name="Baker B.J."/>
            <person name="Lazar C.S."/>
            <person name="Teske A.P."/>
            <person name="Dick G.J."/>
        </authorList>
    </citation>
    <scope>NUCLEOTIDE SEQUENCE [LARGE SCALE GENOMIC DNA]</scope>
    <source>
        <strain evidence="3">DG_54_3</strain>
    </source>
</reference>
<dbReference type="InterPro" id="IPR036291">
    <property type="entry name" value="NAD(P)-bd_dom_sf"/>
</dbReference>
<organism evidence="3 4">
    <name type="scientific">candidate division WOR-1 bacterium DG_54_3</name>
    <dbReference type="NCBI Taxonomy" id="1703775"/>
    <lineage>
        <taxon>Bacteria</taxon>
        <taxon>Bacillati</taxon>
        <taxon>Saganbacteria</taxon>
    </lineage>
</organism>
<dbReference type="PANTHER" id="PTHR43000">
    <property type="entry name" value="DTDP-D-GLUCOSE 4,6-DEHYDRATASE-RELATED"/>
    <property type="match status" value="1"/>
</dbReference>
<dbReference type="Gene3D" id="3.40.50.720">
    <property type="entry name" value="NAD(P)-binding Rossmann-like Domain"/>
    <property type="match status" value="1"/>
</dbReference>
<proteinExistence type="inferred from homology"/>
<sequence>MKILITGGAGFIGSHVVDACIGAGHEVAVVDNLTTGKKENLNPQAKFYGIDIRDKQNLTQVVSEFSPEVINHHAAQIDVRKSVEDPIYNAEVNELGTLNLLEAAVRSKVRKVIFASTGGAIYGEISKKSGADENHPQEPISPYAVTKRTAELYLHAYRINYGLNYAVLRYGNVYGPRQDPLGEAGVIAIFCGKLLKGEPPTVYGDGNQLRDYLYVGDAAAANLLLLEKGNNRIYNIGTGKGTTVNELFNFLKDIMKFGKEVIYAPPRAGELFRSVLNCKKIRRELGWKAKTGIKKGLKLTLAWYRPS</sequence>
<feature type="domain" description="NAD-dependent epimerase/dehydratase" evidence="2">
    <location>
        <begin position="3"/>
        <end position="237"/>
    </location>
</feature>
<dbReference type="InterPro" id="IPR001509">
    <property type="entry name" value="Epimerase_deHydtase"/>
</dbReference>